<dbReference type="Pfam" id="PF01828">
    <property type="entry name" value="Peptidase_A4"/>
    <property type="match status" value="1"/>
</dbReference>
<accession>A0ABW8SRI2</accession>
<sequence length="543" mass="57171">MISKKVCMELSKIAIAIIIAASLGGVVYAKEGDIYNISTTPVTDEGSISNILLNNRTTLFDLILNMSSYGYEVGGKIYNASDANKQFAATPTATIETIYSDIEQNDTPTSYTPQSGATVSSVSATNGTIAVRLSGAPTTTPALSDFAVTQSISGATATTVTPTAISTNGDVVTLTVPVVATTSAAQSVVDSVSYQRGIAVSASSFTVNPATTPTISTIGNIIVTVNQNDSYSLPTTVRAIMSDGSTENVSVTWDNQVDTSQPGTFTFNGTVNGYSGDVVLILNVEASSITSISFPDDTEESSNWAGYIVTPTFNSGYTSISGSWTVPNISSTQQNAAAAQWIGLGGSNTTDLLQMGTTEQMENGQPTAEVFWEQLPDVAQDVTSVPIGSAIKVSIAESSSSIWNLTFTVNTPDGQTRTQTISTTLDSSYAQEIGTSAEWISEDPSDENDQLLPLANMGTVQYQSAMVNGQTLNASDNTVQPIAMVSSNGDIVVYPSELGTDGESFTTTSNDPTSIYENTLRRFPKRISRHKQSSLCKLIKSVN</sequence>
<dbReference type="PANTHER" id="PTHR37536">
    <property type="entry name" value="PUTATIVE (AFU_ORTHOLOGUE AFUA_3G02970)-RELATED"/>
    <property type="match status" value="1"/>
</dbReference>
<name>A0ABW8SRI2_9CLOT</name>
<organism evidence="2 3">
    <name type="scientific">Candidatus Clostridium eludens</name>
    <dbReference type="NCBI Taxonomy" id="3381663"/>
    <lineage>
        <taxon>Bacteria</taxon>
        <taxon>Bacillati</taxon>
        <taxon>Bacillota</taxon>
        <taxon>Clostridia</taxon>
        <taxon>Eubacteriales</taxon>
        <taxon>Clostridiaceae</taxon>
        <taxon>Clostridium</taxon>
    </lineage>
</organism>
<dbReference type="RefSeq" id="WP_406794794.1">
    <property type="nucleotide sequence ID" value="NZ_JBJHZX010000079.1"/>
</dbReference>
<comment type="caution">
    <text evidence="2">The sequence shown here is derived from an EMBL/GenBank/DDBJ whole genome shotgun (WGS) entry which is preliminary data.</text>
</comment>
<dbReference type="InterPro" id="IPR011081">
    <property type="entry name" value="Big_4"/>
</dbReference>
<protein>
    <submittedName>
        <fullName evidence="2">G1 family glutamic endopeptidase</fullName>
    </submittedName>
</protein>
<dbReference type="CDD" id="cd13426">
    <property type="entry name" value="Peptidase_G1"/>
    <property type="match status" value="1"/>
</dbReference>
<gene>
    <name evidence="2" type="ORF">ACJDU8_24460</name>
</gene>
<dbReference type="Gene3D" id="2.60.120.700">
    <property type="entry name" value="Peptidase G1"/>
    <property type="match status" value="1"/>
</dbReference>
<dbReference type="InterPro" id="IPR038656">
    <property type="entry name" value="Peptidase_G1_sf"/>
</dbReference>
<keyword evidence="3" id="KW-1185">Reference proteome</keyword>
<dbReference type="EMBL" id="JBJHZX010000079">
    <property type="protein sequence ID" value="MFL0198682.1"/>
    <property type="molecule type" value="Genomic_DNA"/>
</dbReference>
<dbReference type="PANTHER" id="PTHR37536:SF1">
    <property type="entry name" value="ASPERGILLOPEPSIN, PUTAITVE (AFU_ORTHOLOGUE AFUA_7G01200)"/>
    <property type="match status" value="1"/>
</dbReference>
<feature type="domain" description="Bacterial Ig-like" evidence="1">
    <location>
        <begin position="220"/>
        <end position="274"/>
    </location>
</feature>
<dbReference type="InterPro" id="IPR013320">
    <property type="entry name" value="ConA-like_dom_sf"/>
</dbReference>
<evidence type="ECO:0000313" key="2">
    <source>
        <dbReference type="EMBL" id="MFL0198682.1"/>
    </source>
</evidence>
<proteinExistence type="predicted"/>
<reference evidence="2 3" key="1">
    <citation type="submission" date="2024-11" db="EMBL/GenBank/DDBJ databases">
        <authorList>
            <person name="Heng Y.C."/>
            <person name="Lim A.C.H."/>
            <person name="Lee J.K.Y."/>
            <person name="Kittelmann S."/>
        </authorList>
    </citation>
    <scope>NUCLEOTIDE SEQUENCE [LARGE SCALE GENOMIC DNA]</scope>
    <source>
        <strain evidence="2 3">WILCCON 0269</strain>
    </source>
</reference>
<dbReference type="Pfam" id="PF07532">
    <property type="entry name" value="Big_4"/>
    <property type="match status" value="1"/>
</dbReference>
<dbReference type="Proteomes" id="UP001623660">
    <property type="component" value="Unassembled WGS sequence"/>
</dbReference>
<dbReference type="SUPFAM" id="SSF49899">
    <property type="entry name" value="Concanavalin A-like lectins/glucanases"/>
    <property type="match status" value="1"/>
</dbReference>
<evidence type="ECO:0000259" key="1">
    <source>
        <dbReference type="Pfam" id="PF07532"/>
    </source>
</evidence>
<evidence type="ECO:0000313" key="3">
    <source>
        <dbReference type="Proteomes" id="UP001623660"/>
    </source>
</evidence>
<dbReference type="InterPro" id="IPR000250">
    <property type="entry name" value="Peptidase_G1"/>
</dbReference>